<dbReference type="AlphaFoldDB" id="A0A926HT81"/>
<reference evidence="9" key="1">
    <citation type="submission" date="2020-08" db="EMBL/GenBank/DDBJ databases">
        <title>Genome public.</title>
        <authorList>
            <person name="Liu C."/>
            <person name="Sun Q."/>
        </authorList>
    </citation>
    <scope>NUCLEOTIDE SEQUENCE</scope>
    <source>
        <strain evidence="9">NSJ-63</strain>
    </source>
</reference>
<proteinExistence type="predicted"/>
<dbReference type="GO" id="GO:0043565">
    <property type="term" value="F:sequence-specific DNA binding"/>
    <property type="evidence" value="ECO:0007669"/>
    <property type="project" value="InterPro"/>
</dbReference>
<evidence type="ECO:0000256" key="3">
    <source>
        <dbReference type="ARBA" id="ARBA00023125"/>
    </source>
</evidence>
<keyword evidence="6" id="KW-0597">Phosphoprotein</keyword>
<dbReference type="CDD" id="cd17536">
    <property type="entry name" value="REC_YesN-like"/>
    <property type="match status" value="1"/>
</dbReference>
<evidence type="ECO:0000256" key="6">
    <source>
        <dbReference type="PROSITE-ProRule" id="PRU00169"/>
    </source>
</evidence>
<dbReference type="Gene3D" id="3.40.50.2300">
    <property type="match status" value="1"/>
</dbReference>
<accession>A0A926HT81</accession>
<dbReference type="InterPro" id="IPR020449">
    <property type="entry name" value="Tscrpt_reg_AraC-type_HTH"/>
</dbReference>
<gene>
    <name evidence="9" type="ORF">H8693_09825</name>
</gene>
<evidence type="ECO:0000256" key="4">
    <source>
        <dbReference type="ARBA" id="ARBA00023163"/>
    </source>
</evidence>
<feature type="domain" description="HTH araC/xylS-type" evidence="7">
    <location>
        <begin position="392"/>
        <end position="490"/>
    </location>
</feature>
<dbReference type="Proteomes" id="UP000617951">
    <property type="component" value="Unassembled WGS sequence"/>
</dbReference>
<dbReference type="SMART" id="SM00448">
    <property type="entry name" value="REC"/>
    <property type="match status" value="1"/>
</dbReference>
<protein>
    <recommendedName>
        <fullName evidence="1">Stage 0 sporulation protein A homolog</fullName>
    </recommendedName>
</protein>
<evidence type="ECO:0000256" key="5">
    <source>
        <dbReference type="ARBA" id="ARBA00024867"/>
    </source>
</evidence>
<dbReference type="RefSeq" id="WP_249280827.1">
    <property type="nucleotide sequence ID" value="NZ_JACRSS010000006.1"/>
</dbReference>
<dbReference type="InterPro" id="IPR011006">
    <property type="entry name" value="CheY-like_superfamily"/>
</dbReference>
<evidence type="ECO:0000259" key="8">
    <source>
        <dbReference type="PROSITE" id="PS50110"/>
    </source>
</evidence>
<dbReference type="InterPro" id="IPR009057">
    <property type="entry name" value="Homeodomain-like_sf"/>
</dbReference>
<dbReference type="Gene3D" id="1.10.10.60">
    <property type="entry name" value="Homeodomain-like"/>
    <property type="match status" value="2"/>
</dbReference>
<dbReference type="GO" id="GO:0000160">
    <property type="term" value="P:phosphorelay signal transduction system"/>
    <property type="evidence" value="ECO:0007669"/>
    <property type="project" value="InterPro"/>
</dbReference>
<dbReference type="PROSITE" id="PS50110">
    <property type="entry name" value="RESPONSE_REGULATORY"/>
    <property type="match status" value="1"/>
</dbReference>
<organism evidence="9 10">
    <name type="scientific">Guopingia tenuis</name>
    <dbReference type="NCBI Taxonomy" id="2763656"/>
    <lineage>
        <taxon>Bacteria</taxon>
        <taxon>Bacillati</taxon>
        <taxon>Bacillota</taxon>
        <taxon>Clostridia</taxon>
        <taxon>Christensenellales</taxon>
        <taxon>Christensenellaceae</taxon>
        <taxon>Guopingia</taxon>
    </lineage>
</organism>
<evidence type="ECO:0000259" key="7">
    <source>
        <dbReference type="PROSITE" id="PS01124"/>
    </source>
</evidence>
<dbReference type="InterPro" id="IPR018062">
    <property type="entry name" value="HTH_AraC-typ_CS"/>
</dbReference>
<keyword evidence="4" id="KW-0804">Transcription</keyword>
<keyword evidence="2" id="KW-0805">Transcription regulation</keyword>
<dbReference type="PROSITE" id="PS01124">
    <property type="entry name" value="HTH_ARAC_FAMILY_2"/>
    <property type="match status" value="1"/>
</dbReference>
<sequence length="494" mass="57118">MNIFIIDDEVPIRQWIGYALGKMGYANQVCLFPSGDAVLEALKKSRPDLVFLDIKMPGISGIEILQKLKEQIPSCYVVMLTSYEDFNYIRKALIYGANEYILKTEIDEIVINEILERYQNSRKKSEGYVFKTYLDIENKISRLLKEKTVNESIVLKTLGIKSGPDDPYAIFTIEMSSELKFTGSVEKVQDYLRSRSSYSFIFRNGDGYVCILVDLGSQKLASKYNETINNYKTFFADAWLGKVGRSMPHYDFSELMNAIEESKRDLSVYFYGETMKEEPNTPMDSLKDVLHLKYCDAVHHIGSSNKKGVYLCITELLDFIRETRFPDVMYVKKIFNQLLKMMIEKTLKKIDTTGIEREIFSCNTFSNLEKIVMCELEIYAENRKKGYSYLVSEILDYIEHYFTKLNTLGDIASQCGVSVEHMCRVFKSETGMTCNTYVNMLRLKKAEELLTDTNLKISEIAELVGYGNISYFSRVFKDKYGMNPFSYRNEISKK</sequence>
<evidence type="ECO:0000313" key="9">
    <source>
        <dbReference type="EMBL" id="MBC8539222.1"/>
    </source>
</evidence>
<dbReference type="Pfam" id="PF00072">
    <property type="entry name" value="Response_reg"/>
    <property type="match status" value="1"/>
</dbReference>
<feature type="modified residue" description="4-aspartylphosphate" evidence="6">
    <location>
        <position position="53"/>
    </location>
</feature>
<keyword evidence="3" id="KW-0238">DNA-binding</keyword>
<dbReference type="SUPFAM" id="SSF46689">
    <property type="entry name" value="Homeodomain-like"/>
    <property type="match status" value="2"/>
</dbReference>
<comment type="function">
    <text evidence="5">May play the central regulatory role in sporulation. It may be an element of the effector pathway responsible for the activation of sporulation genes in response to nutritional stress. Spo0A may act in concert with spo0H (a sigma factor) to control the expression of some genes that are critical to the sporulation process.</text>
</comment>
<dbReference type="EMBL" id="JACRSS010000006">
    <property type="protein sequence ID" value="MBC8539222.1"/>
    <property type="molecule type" value="Genomic_DNA"/>
</dbReference>
<dbReference type="SUPFAM" id="SSF52172">
    <property type="entry name" value="CheY-like"/>
    <property type="match status" value="1"/>
</dbReference>
<comment type="caution">
    <text evidence="9">The sequence shown here is derived from an EMBL/GenBank/DDBJ whole genome shotgun (WGS) entry which is preliminary data.</text>
</comment>
<dbReference type="PANTHER" id="PTHR43280:SF2">
    <property type="entry name" value="HTH-TYPE TRANSCRIPTIONAL REGULATOR EXSA"/>
    <property type="match status" value="1"/>
</dbReference>
<dbReference type="InterPro" id="IPR018060">
    <property type="entry name" value="HTH_AraC"/>
</dbReference>
<evidence type="ECO:0000256" key="2">
    <source>
        <dbReference type="ARBA" id="ARBA00023015"/>
    </source>
</evidence>
<dbReference type="PANTHER" id="PTHR43280">
    <property type="entry name" value="ARAC-FAMILY TRANSCRIPTIONAL REGULATOR"/>
    <property type="match status" value="1"/>
</dbReference>
<dbReference type="PRINTS" id="PR00032">
    <property type="entry name" value="HTHARAC"/>
</dbReference>
<dbReference type="Pfam" id="PF12833">
    <property type="entry name" value="HTH_18"/>
    <property type="match status" value="1"/>
</dbReference>
<dbReference type="InterPro" id="IPR001789">
    <property type="entry name" value="Sig_transdc_resp-reg_receiver"/>
</dbReference>
<dbReference type="PROSITE" id="PS00041">
    <property type="entry name" value="HTH_ARAC_FAMILY_1"/>
    <property type="match status" value="1"/>
</dbReference>
<name>A0A926HT81_9FIRM</name>
<dbReference type="SMART" id="SM00342">
    <property type="entry name" value="HTH_ARAC"/>
    <property type="match status" value="1"/>
</dbReference>
<evidence type="ECO:0000313" key="10">
    <source>
        <dbReference type="Proteomes" id="UP000617951"/>
    </source>
</evidence>
<evidence type="ECO:0000256" key="1">
    <source>
        <dbReference type="ARBA" id="ARBA00018672"/>
    </source>
</evidence>
<dbReference type="GO" id="GO:0003700">
    <property type="term" value="F:DNA-binding transcription factor activity"/>
    <property type="evidence" value="ECO:0007669"/>
    <property type="project" value="InterPro"/>
</dbReference>
<keyword evidence="10" id="KW-1185">Reference proteome</keyword>
<feature type="domain" description="Response regulatory" evidence="8">
    <location>
        <begin position="2"/>
        <end position="118"/>
    </location>
</feature>